<dbReference type="InterPro" id="IPR001173">
    <property type="entry name" value="Glyco_trans_2-like"/>
</dbReference>
<evidence type="ECO:0000256" key="6">
    <source>
        <dbReference type="ARBA" id="ARBA00023136"/>
    </source>
</evidence>
<evidence type="ECO:0000256" key="4">
    <source>
        <dbReference type="ARBA" id="ARBA00022692"/>
    </source>
</evidence>
<feature type="transmembrane region" description="Helical" evidence="7">
    <location>
        <begin position="584"/>
        <end position="606"/>
    </location>
</feature>
<keyword evidence="5 7" id="KW-1133">Transmembrane helix</keyword>
<dbReference type="PANTHER" id="PTHR43867">
    <property type="entry name" value="CELLULOSE SYNTHASE CATALYTIC SUBUNIT A [UDP-FORMING]"/>
    <property type="match status" value="1"/>
</dbReference>
<protein>
    <submittedName>
        <fullName evidence="10">Beta-monoglucosyldiacylglycerol synthase</fullName>
        <ecNumber evidence="10">2.4.1.336</ecNumber>
    </submittedName>
</protein>
<dbReference type="InterPro" id="IPR029044">
    <property type="entry name" value="Nucleotide-diphossugar_trans"/>
</dbReference>
<dbReference type="Proteomes" id="UP000244932">
    <property type="component" value="Unassembled WGS sequence"/>
</dbReference>
<keyword evidence="2 10" id="KW-0328">Glycosyltransferase</keyword>
<dbReference type="GO" id="GO:0016757">
    <property type="term" value="F:glycosyltransferase activity"/>
    <property type="evidence" value="ECO:0007669"/>
    <property type="project" value="UniProtKB-KW"/>
</dbReference>
<feature type="domain" description="Type II secretion system protein GspE N-terminal" evidence="8">
    <location>
        <begin position="81"/>
        <end position="166"/>
    </location>
</feature>
<feature type="transmembrane region" description="Helical" evidence="7">
    <location>
        <begin position="552"/>
        <end position="572"/>
    </location>
</feature>
<dbReference type="AlphaFoldDB" id="A0A2R8ABC1"/>
<evidence type="ECO:0000256" key="5">
    <source>
        <dbReference type="ARBA" id="ARBA00022989"/>
    </source>
</evidence>
<feature type="transmembrane region" description="Helical" evidence="7">
    <location>
        <begin position="189"/>
        <end position="209"/>
    </location>
</feature>
<dbReference type="RefSeq" id="WP_108782232.1">
    <property type="nucleotide sequence ID" value="NZ_OMKW01000002.1"/>
</dbReference>
<accession>A0A2R8ABC1</accession>
<evidence type="ECO:0000256" key="1">
    <source>
        <dbReference type="ARBA" id="ARBA00004141"/>
    </source>
</evidence>
<dbReference type="Pfam" id="PF13632">
    <property type="entry name" value="Glyco_trans_2_3"/>
    <property type="match status" value="1"/>
</dbReference>
<dbReference type="InterPro" id="IPR007831">
    <property type="entry name" value="T2SS_GspE_N"/>
</dbReference>
<name>A0A2R8ABC1_9RHOB</name>
<feature type="transmembrane region" description="Helical" evidence="7">
    <location>
        <begin position="509"/>
        <end position="532"/>
    </location>
</feature>
<dbReference type="OrthoDB" id="7431422at2"/>
<keyword evidence="11" id="KW-1185">Reference proteome</keyword>
<dbReference type="SUPFAM" id="SSF160246">
    <property type="entry name" value="EspE N-terminal domain-like"/>
    <property type="match status" value="1"/>
</dbReference>
<dbReference type="PANTHER" id="PTHR43867:SF2">
    <property type="entry name" value="CELLULOSE SYNTHASE CATALYTIC SUBUNIT A [UDP-FORMING]"/>
    <property type="match status" value="1"/>
</dbReference>
<evidence type="ECO:0000256" key="7">
    <source>
        <dbReference type="SAM" id="Phobius"/>
    </source>
</evidence>
<dbReference type="InterPro" id="IPR050321">
    <property type="entry name" value="Glycosyltr_2/OpgH_subfam"/>
</dbReference>
<dbReference type="Pfam" id="PF05157">
    <property type="entry name" value="MshEN"/>
    <property type="match status" value="1"/>
</dbReference>
<sequence length="632" mass="70673">MSEQKPINWMGAPRLVEPAQARLPSTDPIWTGIAQQFVTAEVGAHAISTARRYGGTPLEVLSAQGAVTPEKTTALLSAHHQIARVDLEKRPPNPDLAAAYRAEDCLRLGFVPWQHLGQTRILAVADPSDFTKIEALTPRLTGPNEVFVLAPRAQIEQAVIDLYEGPMAGRAETLCPDQDSCRGWNAQRFALRAATCLTLLMLLAVLNPGLVLGTLIIWVLLANSLTMALRLVSLALLPRARRQERLATLGHQLPRRLPIVTILLPVLREVSVLDTLIASMRALNYPDHRLDFLILVEEGDQTMRDALATRHLPHNMRMLVVPAARLRTKPRAMNYALPFCRGEIIGIYDAEDRPDPEQIRRVVAQLNVSSPRVACVQAHLDFYNPNQNWLTRCFTLEYATWFRVLLHGAQALRFPLPLGGTSVFFRADILRRLGGWDAHNVTEDADLGMRLARKGFRCEMVRSTTYEEANPAMGNWLRQRSRWLKGYAITWATHMRRPRALWQELGPRGFLGFQVLFLGALTAYLAIPLLWVLVAGNLLGVSLPQGVSVPPLLLGALWVSLPLGQCVMLLTVIQAQRSRGDFKLMPWVFTLPLYWPLGAVAAWRAVAELCFAPFHWHKTTHGLSKEGRGHDR</sequence>
<evidence type="ECO:0000256" key="2">
    <source>
        <dbReference type="ARBA" id="ARBA00022676"/>
    </source>
</evidence>
<organism evidence="10 11">
    <name type="scientific">Pontivivens insulae</name>
    <dbReference type="NCBI Taxonomy" id="1639689"/>
    <lineage>
        <taxon>Bacteria</taxon>
        <taxon>Pseudomonadati</taxon>
        <taxon>Pseudomonadota</taxon>
        <taxon>Alphaproteobacteria</taxon>
        <taxon>Rhodobacterales</taxon>
        <taxon>Paracoccaceae</taxon>
        <taxon>Pontivivens</taxon>
    </lineage>
</organism>
<evidence type="ECO:0000256" key="3">
    <source>
        <dbReference type="ARBA" id="ARBA00022679"/>
    </source>
</evidence>
<dbReference type="SUPFAM" id="SSF53448">
    <property type="entry name" value="Nucleotide-diphospho-sugar transferases"/>
    <property type="match status" value="1"/>
</dbReference>
<comment type="subcellular location">
    <subcellularLocation>
        <location evidence="1">Membrane</location>
        <topology evidence="1">Multi-pass membrane protein</topology>
    </subcellularLocation>
</comment>
<evidence type="ECO:0000259" key="8">
    <source>
        <dbReference type="Pfam" id="PF05157"/>
    </source>
</evidence>
<keyword evidence="6 7" id="KW-0472">Membrane</keyword>
<evidence type="ECO:0000259" key="9">
    <source>
        <dbReference type="Pfam" id="PF13632"/>
    </source>
</evidence>
<keyword evidence="3 10" id="KW-0808">Transferase</keyword>
<keyword evidence="4 7" id="KW-0812">Transmembrane</keyword>
<feature type="transmembrane region" description="Helical" evidence="7">
    <location>
        <begin position="215"/>
        <end position="237"/>
    </location>
</feature>
<evidence type="ECO:0000313" key="11">
    <source>
        <dbReference type="Proteomes" id="UP000244932"/>
    </source>
</evidence>
<proteinExistence type="predicted"/>
<dbReference type="EC" id="2.4.1.336" evidence="10"/>
<dbReference type="Gene3D" id="3.90.550.10">
    <property type="entry name" value="Spore Coat Polysaccharide Biosynthesis Protein SpsA, Chain A"/>
    <property type="match status" value="1"/>
</dbReference>
<gene>
    <name evidence="10" type="ORF">POI8812_01856</name>
</gene>
<dbReference type="GO" id="GO:0016020">
    <property type="term" value="C:membrane"/>
    <property type="evidence" value="ECO:0007669"/>
    <property type="project" value="UniProtKB-SubCell"/>
</dbReference>
<evidence type="ECO:0000313" key="10">
    <source>
        <dbReference type="EMBL" id="SPF29544.1"/>
    </source>
</evidence>
<reference evidence="10 11" key="1">
    <citation type="submission" date="2018-03" db="EMBL/GenBank/DDBJ databases">
        <authorList>
            <person name="Keele B.F."/>
        </authorList>
    </citation>
    <scope>NUCLEOTIDE SEQUENCE [LARGE SCALE GENOMIC DNA]</scope>
    <source>
        <strain evidence="10 11">CeCT 8812</strain>
    </source>
</reference>
<dbReference type="InterPro" id="IPR037257">
    <property type="entry name" value="T2SS_E_N_sf"/>
</dbReference>
<dbReference type="EMBL" id="OMKW01000002">
    <property type="protein sequence ID" value="SPF29544.1"/>
    <property type="molecule type" value="Genomic_DNA"/>
</dbReference>
<feature type="domain" description="Glycosyltransferase 2-like" evidence="9">
    <location>
        <begin position="345"/>
        <end position="582"/>
    </location>
</feature>